<dbReference type="GO" id="GO:0000712">
    <property type="term" value="P:resolution of meiotic recombination intermediates"/>
    <property type="evidence" value="ECO:0007669"/>
    <property type="project" value="TreeGrafter"/>
</dbReference>
<sequence length="109" mass="12451">MHGVDPNLWGNPDYFKIVTTETMKSVNDRVEAYLEGGVLATTSWILLADFLNEVVPVHLYQGFLVARAEHRPAIMSPRNTRIDPLSIESFILRLFRMHNKCGFIKAFSD</sequence>
<dbReference type="GO" id="GO:1901255">
    <property type="term" value="P:nucleotide-excision repair involved in interstrand cross-link repair"/>
    <property type="evidence" value="ECO:0007669"/>
    <property type="project" value="TreeGrafter"/>
</dbReference>
<protein>
    <submittedName>
        <fullName evidence="4">Uncharacterized protein</fullName>
    </submittedName>
</protein>
<dbReference type="OrthoDB" id="361020at2759"/>
<dbReference type="GO" id="GO:0000014">
    <property type="term" value="F:single-stranded DNA endodeoxyribonuclease activity"/>
    <property type="evidence" value="ECO:0007669"/>
    <property type="project" value="TreeGrafter"/>
</dbReference>
<keyword evidence="2" id="KW-0378">Hydrolase</keyword>
<dbReference type="EMBL" id="KQ965749">
    <property type="protein sequence ID" value="KXS17050.1"/>
    <property type="molecule type" value="Genomic_DNA"/>
</dbReference>
<evidence type="ECO:0000313" key="4">
    <source>
        <dbReference type="EMBL" id="KXS17050.1"/>
    </source>
</evidence>
<keyword evidence="1" id="KW-0227">DNA damage</keyword>
<evidence type="ECO:0000256" key="3">
    <source>
        <dbReference type="ARBA" id="ARBA00023204"/>
    </source>
</evidence>
<evidence type="ECO:0000313" key="5">
    <source>
        <dbReference type="Proteomes" id="UP000070544"/>
    </source>
</evidence>
<dbReference type="AlphaFoldDB" id="A0A139AJR7"/>
<dbReference type="PANTHER" id="PTHR10150">
    <property type="entry name" value="DNA REPAIR ENDONUCLEASE XPF"/>
    <property type="match status" value="1"/>
</dbReference>
<reference evidence="4 5" key="1">
    <citation type="journal article" date="2015" name="Genome Biol. Evol.">
        <title>Phylogenomic analyses indicate that early fungi evolved digesting cell walls of algal ancestors of land plants.</title>
        <authorList>
            <person name="Chang Y."/>
            <person name="Wang S."/>
            <person name="Sekimoto S."/>
            <person name="Aerts A.L."/>
            <person name="Choi C."/>
            <person name="Clum A."/>
            <person name="LaButti K.M."/>
            <person name="Lindquist E.A."/>
            <person name="Yee Ngan C."/>
            <person name="Ohm R.A."/>
            <person name="Salamov A.A."/>
            <person name="Grigoriev I.V."/>
            <person name="Spatafora J.W."/>
            <person name="Berbee M.L."/>
        </authorList>
    </citation>
    <scope>NUCLEOTIDE SEQUENCE [LARGE SCALE GENOMIC DNA]</scope>
    <source>
        <strain evidence="4 5">JEL478</strain>
    </source>
</reference>
<keyword evidence="3" id="KW-0234">DNA repair</keyword>
<dbReference type="GO" id="GO:0003684">
    <property type="term" value="F:damaged DNA binding"/>
    <property type="evidence" value="ECO:0007669"/>
    <property type="project" value="TreeGrafter"/>
</dbReference>
<dbReference type="GO" id="GO:0003697">
    <property type="term" value="F:single-stranded DNA binding"/>
    <property type="evidence" value="ECO:0007669"/>
    <property type="project" value="TreeGrafter"/>
</dbReference>
<organism evidence="4 5">
    <name type="scientific">Gonapodya prolifera (strain JEL478)</name>
    <name type="common">Monoblepharis prolifera</name>
    <dbReference type="NCBI Taxonomy" id="1344416"/>
    <lineage>
        <taxon>Eukaryota</taxon>
        <taxon>Fungi</taxon>
        <taxon>Fungi incertae sedis</taxon>
        <taxon>Chytridiomycota</taxon>
        <taxon>Chytridiomycota incertae sedis</taxon>
        <taxon>Monoblepharidomycetes</taxon>
        <taxon>Monoblepharidales</taxon>
        <taxon>Gonapodyaceae</taxon>
        <taxon>Gonapodya</taxon>
    </lineage>
</organism>
<dbReference type="GO" id="GO:0000110">
    <property type="term" value="C:nucleotide-excision repair factor 1 complex"/>
    <property type="evidence" value="ECO:0007669"/>
    <property type="project" value="TreeGrafter"/>
</dbReference>
<evidence type="ECO:0000256" key="2">
    <source>
        <dbReference type="ARBA" id="ARBA00022801"/>
    </source>
</evidence>
<dbReference type="PANTHER" id="PTHR10150:SF0">
    <property type="entry name" value="DNA REPAIR ENDONUCLEASE XPF"/>
    <property type="match status" value="1"/>
</dbReference>
<keyword evidence="5" id="KW-1185">Reference proteome</keyword>
<accession>A0A139AJR7</accession>
<name>A0A139AJR7_GONPJ</name>
<gene>
    <name evidence="4" type="ORF">M427DRAFT_154157</name>
</gene>
<dbReference type="STRING" id="1344416.A0A139AJR7"/>
<proteinExistence type="predicted"/>
<evidence type="ECO:0000256" key="1">
    <source>
        <dbReference type="ARBA" id="ARBA00022763"/>
    </source>
</evidence>
<dbReference type="Proteomes" id="UP000070544">
    <property type="component" value="Unassembled WGS sequence"/>
</dbReference>
<dbReference type="GO" id="GO:0000724">
    <property type="term" value="P:double-strand break repair via homologous recombination"/>
    <property type="evidence" value="ECO:0007669"/>
    <property type="project" value="TreeGrafter"/>
</dbReference>